<evidence type="ECO:0000256" key="2">
    <source>
        <dbReference type="PROSITE-ProRule" id="PRU00335"/>
    </source>
</evidence>
<evidence type="ECO:0000313" key="5">
    <source>
        <dbReference type="Proteomes" id="UP000075391"/>
    </source>
</evidence>
<protein>
    <recommendedName>
        <fullName evidence="3">HTH tetR-type domain-containing protein</fullName>
    </recommendedName>
</protein>
<sequence length="196" mass="22273">MSKEEISKKIKDAAVVEFMKWGLDAASMEDIAKGAQVSKRTLYKYYPTKEAVFDDMVLELVEVACGGPTIVYSKSESLESQVKELVEKKAELLTSEEYLTTARIVLSEVMKGKKLSAKHLAKFNESEIKFLKWIESAKKDGKIKAKISNQVIADQMHAFIKGQLFYPVLFGMKKVTANDLKNIKKMTVEFFFKMFC</sequence>
<dbReference type="PANTHER" id="PTHR30055:SF224">
    <property type="entry name" value="TRANSCRIPTIONAL REGULATOR TETR FAMILY"/>
    <property type="match status" value="1"/>
</dbReference>
<dbReference type="GO" id="GO:0000976">
    <property type="term" value="F:transcription cis-regulatory region binding"/>
    <property type="evidence" value="ECO:0007669"/>
    <property type="project" value="TreeGrafter"/>
</dbReference>
<reference evidence="4 5" key="1">
    <citation type="submission" date="2016-03" db="EMBL/GenBank/DDBJ databases">
        <authorList>
            <person name="Ploux O."/>
        </authorList>
    </citation>
    <scope>NUCLEOTIDE SEQUENCE [LARGE SCALE GENOMIC DNA]</scope>
    <source>
        <strain evidence="4 5">BER2</strain>
    </source>
</reference>
<evidence type="ECO:0000259" key="3">
    <source>
        <dbReference type="PROSITE" id="PS50977"/>
    </source>
</evidence>
<accession>A0A150WU72</accession>
<dbReference type="Pfam" id="PF14246">
    <property type="entry name" value="TetR_C_7"/>
    <property type="match status" value="1"/>
</dbReference>
<dbReference type="Proteomes" id="UP000075391">
    <property type="component" value="Unassembled WGS sequence"/>
</dbReference>
<dbReference type="GO" id="GO:0003700">
    <property type="term" value="F:DNA-binding transcription factor activity"/>
    <property type="evidence" value="ECO:0007669"/>
    <property type="project" value="TreeGrafter"/>
</dbReference>
<feature type="DNA-binding region" description="H-T-H motif" evidence="2">
    <location>
        <begin position="27"/>
        <end position="46"/>
    </location>
</feature>
<dbReference type="Pfam" id="PF00440">
    <property type="entry name" value="TetR_N"/>
    <property type="match status" value="1"/>
</dbReference>
<gene>
    <name evidence="4" type="ORF">AZI85_15090</name>
</gene>
<dbReference type="AlphaFoldDB" id="A0A150WU72"/>
<dbReference type="RefSeq" id="WP_155723919.1">
    <property type="nucleotide sequence ID" value="NZ_LUKF01000003.1"/>
</dbReference>
<organism evidence="4 5">
    <name type="scientific">Bdellovibrio bacteriovorus</name>
    <dbReference type="NCBI Taxonomy" id="959"/>
    <lineage>
        <taxon>Bacteria</taxon>
        <taxon>Pseudomonadati</taxon>
        <taxon>Bdellovibrionota</taxon>
        <taxon>Bdellovibrionia</taxon>
        <taxon>Bdellovibrionales</taxon>
        <taxon>Pseudobdellovibrionaceae</taxon>
        <taxon>Bdellovibrio</taxon>
    </lineage>
</organism>
<evidence type="ECO:0000313" key="4">
    <source>
        <dbReference type="EMBL" id="KYG70015.1"/>
    </source>
</evidence>
<dbReference type="EMBL" id="LUKF01000003">
    <property type="protein sequence ID" value="KYG70015.1"/>
    <property type="molecule type" value="Genomic_DNA"/>
</dbReference>
<dbReference type="PANTHER" id="PTHR30055">
    <property type="entry name" value="HTH-TYPE TRANSCRIPTIONAL REGULATOR RUTR"/>
    <property type="match status" value="1"/>
</dbReference>
<dbReference type="SUPFAM" id="SSF46689">
    <property type="entry name" value="Homeodomain-like"/>
    <property type="match status" value="1"/>
</dbReference>
<comment type="caution">
    <text evidence="4">The sequence shown here is derived from an EMBL/GenBank/DDBJ whole genome shotgun (WGS) entry which is preliminary data.</text>
</comment>
<dbReference type="InterPro" id="IPR009057">
    <property type="entry name" value="Homeodomain-like_sf"/>
</dbReference>
<dbReference type="Gene3D" id="1.10.357.10">
    <property type="entry name" value="Tetracycline Repressor, domain 2"/>
    <property type="match status" value="1"/>
</dbReference>
<feature type="domain" description="HTH tetR-type" evidence="3">
    <location>
        <begin position="4"/>
        <end position="64"/>
    </location>
</feature>
<dbReference type="InterPro" id="IPR050109">
    <property type="entry name" value="HTH-type_TetR-like_transc_reg"/>
</dbReference>
<proteinExistence type="predicted"/>
<dbReference type="Gene3D" id="1.10.10.60">
    <property type="entry name" value="Homeodomain-like"/>
    <property type="match status" value="1"/>
</dbReference>
<name>A0A150WU72_BDEBC</name>
<dbReference type="InterPro" id="IPR039536">
    <property type="entry name" value="TetR_C_Proteobacteria"/>
</dbReference>
<dbReference type="PROSITE" id="PS50977">
    <property type="entry name" value="HTH_TETR_2"/>
    <property type="match status" value="1"/>
</dbReference>
<keyword evidence="1 2" id="KW-0238">DNA-binding</keyword>
<dbReference type="OrthoDB" id="116240at2"/>
<dbReference type="InterPro" id="IPR001647">
    <property type="entry name" value="HTH_TetR"/>
</dbReference>
<evidence type="ECO:0000256" key="1">
    <source>
        <dbReference type="ARBA" id="ARBA00023125"/>
    </source>
</evidence>